<dbReference type="EMBL" id="JBHSOJ010000016">
    <property type="protein sequence ID" value="MFC5631192.1"/>
    <property type="molecule type" value="Genomic_DNA"/>
</dbReference>
<dbReference type="PANTHER" id="PTHR30419:SF8">
    <property type="entry name" value="NITROGEN ASSIMILATION TRANSCRIPTIONAL ACTIVATOR-RELATED"/>
    <property type="match status" value="1"/>
</dbReference>
<proteinExistence type="inferred from homology"/>
<evidence type="ECO:0000313" key="7">
    <source>
        <dbReference type="Proteomes" id="UP001596110"/>
    </source>
</evidence>
<keyword evidence="2" id="KW-0805">Transcription regulation</keyword>
<evidence type="ECO:0000313" key="6">
    <source>
        <dbReference type="EMBL" id="MFC5631192.1"/>
    </source>
</evidence>
<dbReference type="PANTHER" id="PTHR30419">
    <property type="entry name" value="HTH-TYPE TRANSCRIPTIONAL REGULATOR YBHD"/>
    <property type="match status" value="1"/>
</dbReference>
<dbReference type="InterPro" id="IPR005119">
    <property type="entry name" value="LysR_subst-bd"/>
</dbReference>
<gene>
    <name evidence="6" type="ORF">ACFPQ3_06300</name>
</gene>
<name>A0ABW0UCX8_9STRE</name>
<evidence type="ECO:0000256" key="3">
    <source>
        <dbReference type="ARBA" id="ARBA00023125"/>
    </source>
</evidence>
<evidence type="ECO:0000256" key="1">
    <source>
        <dbReference type="ARBA" id="ARBA00009437"/>
    </source>
</evidence>
<evidence type="ECO:0000259" key="5">
    <source>
        <dbReference type="PROSITE" id="PS50931"/>
    </source>
</evidence>
<comment type="similarity">
    <text evidence="1">Belongs to the LysR transcriptional regulatory family.</text>
</comment>
<dbReference type="Pfam" id="PF03466">
    <property type="entry name" value="LysR_substrate"/>
    <property type="match status" value="1"/>
</dbReference>
<dbReference type="PRINTS" id="PR00039">
    <property type="entry name" value="HTHLYSR"/>
</dbReference>
<keyword evidence="7" id="KW-1185">Reference proteome</keyword>
<dbReference type="Pfam" id="PF00126">
    <property type="entry name" value="HTH_1"/>
    <property type="match status" value="1"/>
</dbReference>
<dbReference type="CDD" id="cd05466">
    <property type="entry name" value="PBP2_LTTR_substrate"/>
    <property type="match status" value="1"/>
</dbReference>
<comment type="caution">
    <text evidence="6">The sequence shown here is derived from an EMBL/GenBank/DDBJ whole genome shotgun (WGS) entry which is preliminary data.</text>
</comment>
<dbReference type="RefSeq" id="WP_156805309.1">
    <property type="nucleotide sequence ID" value="NZ_JBHSOJ010000016.1"/>
</dbReference>
<dbReference type="InterPro" id="IPR036390">
    <property type="entry name" value="WH_DNA-bd_sf"/>
</dbReference>
<dbReference type="InterPro" id="IPR050950">
    <property type="entry name" value="HTH-type_LysR_regulators"/>
</dbReference>
<organism evidence="6 7">
    <name type="scientific">Streptococcus caledonicus</name>
    <dbReference type="NCBI Taxonomy" id="2614158"/>
    <lineage>
        <taxon>Bacteria</taxon>
        <taxon>Bacillati</taxon>
        <taxon>Bacillota</taxon>
        <taxon>Bacilli</taxon>
        <taxon>Lactobacillales</taxon>
        <taxon>Streptococcaceae</taxon>
        <taxon>Streptococcus</taxon>
    </lineage>
</organism>
<protein>
    <submittedName>
        <fullName evidence="6">LysR family transcriptional regulator</fullName>
    </submittedName>
</protein>
<dbReference type="Proteomes" id="UP001596110">
    <property type="component" value="Unassembled WGS sequence"/>
</dbReference>
<reference evidence="7" key="1">
    <citation type="journal article" date="2019" name="Int. J. Syst. Evol. Microbiol.">
        <title>The Global Catalogue of Microorganisms (GCM) 10K type strain sequencing project: providing services to taxonomists for standard genome sequencing and annotation.</title>
        <authorList>
            <consortium name="The Broad Institute Genomics Platform"/>
            <consortium name="The Broad Institute Genome Sequencing Center for Infectious Disease"/>
            <person name="Wu L."/>
            <person name="Ma J."/>
        </authorList>
    </citation>
    <scope>NUCLEOTIDE SEQUENCE [LARGE SCALE GENOMIC DNA]</scope>
    <source>
        <strain evidence="7">DT43</strain>
    </source>
</reference>
<dbReference type="Gene3D" id="3.40.190.290">
    <property type="match status" value="1"/>
</dbReference>
<dbReference type="SUPFAM" id="SSF46785">
    <property type="entry name" value="Winged helix' DNA-binding domain"/>
    <property type="match status" value="1"/>
</dbReference>
<dbReference type="Gene3D" id="1.10.10.10">
    <property type="entry name" value="Winged helix-like DNA-binding domain superfamily/Winged helix DNA-binding domain"/>
    <property type="match status" value="1"/>
</dbReference>
<dbReference type="SUPFAM" id="SSF53850">
    <property type="entry name" value="Periplasmic binding protein-like II"/>
    <property type="match status" value="1"/>
</dbReference>
<keyword evidence="4" id="KW-0804">Transcription</keyword>
<dbReference type="InterPro" id="IPR000847">
    <property type="entry name" value="LysR_HTH_N"/>
</dbReference>
<dbReference type="PROSITE" id="PS50931">
    <property type="entry name" value="HTH_LYSR"/>
    <property type="match status" value="1"/>
</dbReference>
<dbReference type="InterPro" id="IPR036388">
    <property type="entry name" value="WH-like_DNA-bd_sf"/>
</dbReference>
<keyword evidence="3" id="KW-0238">DNA-binding</keyword>
<sequence>MDIRVLRYFLAIIKEGGITQAANSLHLTQPTISRQIKELEEELGKQLFIRHKKGQIELTQEGRLLQNRAEEIIAMVDKTENDFRYLTDKIEGDIYIGGAESYIFSHIATIAKQLQKEYPKIRYHLSSGNAEDMTALLDKGLLDFALVVHPRQLPHYHYQKLPSQDIWGIILPKTDKLAQKTSIRLEDIQTLPLIVSRQALTKTHSDNQLITWLGDLNQLTIITTFNLSYNALFMVEAGLGYMIGFNHLTYNPNLTFRPLDPLLTSDHYLVWKKDKVFSAAAQLFLEKLQG</sequence>
<feature type="domain" description="HTH lysR-type" evidence="5">
    <location>
        <begin position="1"/>
        <end position="59"/>
    </location>
</feature>
<evidence type="ECO:0000256" key="2">
    <source>
        <dbReference type="ARBA" id="ARBA00023015"/>
    </source>
</evidence>
<accession>A0ABW0UCX8</accession>
<evidence type="ECO:0000256" key="4">
    <source>
        <dbReference type="ARBA" id="ARBA00023163"/>
    </source>
</evidence>